<reference evidence="1" key="1">
    <citation type="submission" date="2021-08" db="EMBL/GenBank/DDBJ databases">
        <title>The first chromosome-level gecko genome reveals the dynamic sex chromosomes of Neotropical dwarf geckos (Sphaerodactylidae: Sphaerodactylus).</title>
        <authorList>
            <person name="Pinto B.J."/>
            <person name="Keating S.E."/>
            <person name="Gamble T."/>
        </authorList>
    </citation>
    <scope>NUCLEOTIDE SEQUENCE</scope>
    <source>
        <strain evidence="1">TG3544</strain>
    </source>
</reference>
<protein>
    <submittedName>
        <fullName evidence="1">Uncharacterized protein</fullName>
    </submittedName>
</protein>
<dbReference type="EMBL" id="CM037619">
    <property type="protein sequence ID" value="KAH8006373.1"/>
    <property type="molecule type" value="Genomic_DNA"/>
</dbReference>
<dbReference type="Proteomes" id="UP000827872">
    <property type="component" value="Linkage Group LG06"/>
</dbReference>
<keyword evidence="2" id="KW-1185">Reference proteome</keyword>
<comment type="caution">
    <text evidence="1">The sequence shown here is derived from an EMBL/GenBank/DDBJ whole genome shotgun (WGS) entry which is preliminary data.</text>
</comment>
<evidence type="ECO:0000313" key="2">
    <source>
        <dbReference type="Proteomes" id="UP000827872"/>
    </source>
</evidence>
<name>A0ACB8FLD0_9SAUR</name>
<evidence type="ECO:0000313" key="1">
    <source>
        <dbReference type="EMBL" id="KAH8006373.1"/>
    </source>
</evidence>
<sequence>MTAQVTSLAGKAWPRQRSLRGTTVPIRARLRLPQEMGPPHGERWAPGAGVQHLDPEVKCRVDSPSLPRAPSKAEIAFEDRERRLLWSLPRLSKKQVTNVGVHQIHDDEAHPGQPLFSGSLGGFALLMTPHRL</sequence>
<accession>A0ACB8FLD0</accession>
<gene>
    <name evidence="1" type="ORF">K3G42_003145</name>
</gene>
<proteinExistence type="predicted"/>
<organism evidence="1 2">
    <name type="scientific">Sphaerodactylus townsendi</name>
    <dbReference type="NCBI Taxonomy" id="933632"/>
    <lineage>
        <taxon>Eukaryota</taxon>
        <taxon>Metazoa</taxon>
        <taxon>Chordata</taxon>
        <taxon>Craniata</taxon>
        <taxon>Vertebrata</taxon>
        <taxon>Euteleostomi</taxon>
        <taxon>Lepidosauria</taxon>
        <taxon>Squamata</taxon>
        <taxon>Bifurcata</taxon>
        <taxon>Gekkota</taxon>
        <taxon>Sphaerodactylidae</taxon>
        <taxon>Sphaerodactylus</taxon>
    </lineage>
</organism>